<evidence type="ECO:0000259" key="1">
    <source>
        <dbReference type="Pfam" id="PF24545"/>
    </source>
</evidence>
<dbReference type="AlphaFoldDB" id="A0AAJ6CP08"/>
<dbReference type="Gene3D" id="2.60.40.10">
    <property type="entry name" value="Immunoglobulins"/>
    <property type="match status" value="1"/>
</dbReference>
<accession>A0AAJ6CP08</accession>
<keyword evidence="3" id="KW-1185">Reference proteome</keyword>
<sequence length="1164" mass="129394">MVRCITTNTVTVRTSQLEQRMIPRFHVRFDMLDEFLILGNEPVPIDKLLDTVQRFFHGEIQDCDPLLPLVPSENEYQAWNEKLHQQNESFSCFASILYGYRPISSFDTMSHPCAMVLAVSSNNPDPLNAFARLYEQSKKADLFAKQPFVESNILRCYLVVHDTAALGTDVSRSMGLFEEVRRTYGLDCAIVHVNSASEPVPEVHALYTNNAQRVPSRVCAKEGASPAQHMSLQDAQRLQSYVRELITKSLVPFLERSVQHLGEHISSQRLGLTGRLLGASRKWLLPRSSTGSLTSRLNHGVYPANSIVSQTRRLGDLAMHVRDYRLASTMYDAVYRDYEEDQAAMYSACASEMLGLAQVLHASLSRKGPLPPPSAYLRACDEYIKLRTGEFYALRASVLYAALLNEMQKYDMVAMASFRAAQFTDEIVRALLLEQASMAYLRMERPHTRRSAASLLQAASQYEACGQKHLALRCYTCAANFYKTRCTSLYDHALFKMAFLVHNSGRIDEALSYLLPLLHGSLPSIDELHLHAIESVAKYAHEHRVSLPSPFIVAEKCCILRPSSNYNDNPCISVNEPCRIQLFLVNPLGVRVSLTDVRLHFSRAQQDGTGLSSPVEADAPVQDLILEPNERRCVVCSARISTDGYARVSHATYTLSRVLHVQQSLHKHGPRLQTTVEQRRSRTYAHDKSLLVWVSKDMPCLELDVTAPSHVTVGEIVPVSVRITNTSSIDIESASMSTSPCNMLASSSPSESLPSFLAPSTSEHTLPKLTAGAYRDMSCIWHVTDPGNHTLTWHVKYATSTHGSFEVRASRQIQVQAMMNASFHIKLADQAQPAYMLAFHVSNVGPKAVTCTGISFVSPLWKSAVSSMQPALLAPGDTLASLARLQPSPTNYTLASTVRVLLAFFDGSESLPSPAPIPVHVSQHGDTPAACLLHHASLYTASRSVWARQRQASEFDYLPPHIVHALPCMDPNDIDLAVHWRDENGKLGDTLFCGVRVGFQYASVDDMAILNLLLKSDTPQRAMYEETARERAIMKGRLSKSVWANVVLPLSIYVPINAIRMETAPFVCPMTLHVRNEAPWPLHFSIEMVSSNTGITWLGSTTHKGTVPAWSSIPIRVCLFVPKPGMYEDLGAWRCSATLQDKHGQPVHVWTSTCALKVPLKASL</sequence>
<dbReference type="InterPro" id="IPR024420">
    <property type="entry name" value="TRAPP_III_complex_Trs85"/>
</dbReference>
<feature type="domain" description="TPPC8 first Ig-like" evidence="1">
    <location>
        <begin position="544"/>
        <end position="706"/>
    </location>
</feature>
<dbReference type="Pfam" id="PF12739">
    <property type="entry name" value="TRAPPC-Trs85"/>
    <property type="match status" value="1"/>
</dbReference>
<dbReference type="PANTHER" id="PTHR12975">
    <property type="entry name" value="TRANSPORT PROTEIN TRAPP"/>
    <property type="match status" value="1"/>
</dbReference>
<dbReference type="GO" id="GO:1990072">
    <property type="term" value="C:TRAPPIII protein complex"/>
    <property type="evidence" value="ECO:0007669"/>
    <property type="project" value="TreeGrafter"/>
</dbReference>
<dbReference type="InterPro" id="IPR013783">
    <property type="entry name" value="Ig-like_fold"/>
</dbReference>
<evidence type="ECO:0000313" key="2">
    <source>
        <dbReference type="EMBL" id="WFD17063.1"/>
    </source>
</evidence>
<organism evidence="2 3">
    <name type="scientific">Malassezia arunalokei</name>
    <dbReference type="NCBI Taxonomy" id="1514897"/>
    <lineage>
        <taxon>Eukaryota</taxon>
        <taxon>Fungi</taxon>
        <taxon>Dikarya</taxon>
        <taxon>Basidiomycota</taxon>
        <taxon>Ustilaginomycotina</taxon>
        <taxon>Malasseziomycetes</taxon>
        <taxon>Malasseziales</taxon>
        <taxon>Malasseziaceae</taxon>
        <taxon>Malassezia</taxon>
    </lineage>
</organism>
<proteinExistence type="predicted"/>
<name>A0AAJ6CP08_9BASI</name>
<protein>
    <recommendedName>
        <fullName evidence="1">TPPC8 first Ig-like domain-containing protein</fullName>
    </recommendedName>
</protein>
<reference evidence="2 3" key="1">
    <citation type="submission" date="2023-03" db="EMBL/GenBank/DDBJ databases">
        <title>Mating type loci evolution in Malassezia.</title>
        <authorList>
            <person name="Coelho M.A."/>
        </authorList>
    </citation>
    <scope>NUCLEOTIDE SEQUENCE [LARGE SCALE GENOMIC DNA]</scope>
    <source>
        <strain evidence="2 3">CBS 13387</strain>
    </source>
</reference>
<dbReference type="InterPro" id="IPR058541">
    <property type="entry name" value="Ig_TPPC8_1st"/>
</dbReference>
<dbReference type="EMBL" id="CP119921">
    <property type="protein sequence ID" value="WFD17063.1"/>
    <property type="molecule type" value="Genomic_DNA"/>
</dbReference>
<dbReference type="Pfam" id="PF24545">
    <property type="entry name" value="Ig_TPPC8_1st"/>
    <property type="match status" value="1"/>
</dbReference>
<evidence type="ECO:0000313" key="3">
    <source>
        <dbReference type="Proteomes" id="UP001217582"/>
    </source>
</evidence>
<dbReference type="PANTHER" id="PTHR12975:SF6">
    <property type="entry name" value="TRAFFICKING PROTEIN PARTICLE COMPLEX SUBUNIT 8"/>
    <property type="match status" value="1"/>
</dbReference>
<gene>
    <name evidence="2" type="ORF">MARU1_003110</name>
</gene>
<dbReference type="Proteomes" id="UP001217582">
    <property type="component" value="Chromosome 6"/>
</dbReference>